<comment type="caution">
    <text evidence="1">The sequence shown here is derived from an EMBL/GenBank/DDBJ whole genome shotgun (WGS) entry which is preliminary data.</text>
</comment>
<protein>
    <submittedName>
        <fullName evidence="1">Uncharacterized protein</fullName>
    </submittedName>
</protein>
<evidence type="ECO:0000313" key="1">
    <source>
        <dbReference type="EMBL" id="KAJ8306356.1"/>
    </source>
</evidence>
<dbReference type="Proteomes" id="UP001217089">
    <property type="component" value="Unassembled WGS sequence"/>
</dbReference>
<evidence type="ECO:0000313" key="2">
    <source>
        <dbReference type="Proteomes" id="UP001217089"/>
    </source>
</evidence>
<accession>A0ABQ9ER37</accession>
<proteinExistence type="predicted"/>
<organism evidence="1 2">
    <name type="scientific">Tegillarca granosa</name>
    <name type="common">Malaysian cockle</name>
    <name type="synonym">Anadara granosa</name>
    <dbReference type="NCBI Taxonomy" id="220873"/>
    <lineage>
        <taxon>Eukaryota</taxon>
        <taxon>Metazoa</taxon>
        <taxon>Spiralia</taxon>
        <taxon>Lophotrochozoa</taxon>
        <taxon>Mollusca</taxon>
        <taxon>Bivalvia</taxon>
        <taxon>Autobranchia</taxon>
        <taxon>Pteriomorphia</taxon>
        <taxon>Arcoida</taxon>
        <taxon>Arcoidea</taxon>
        <taxon>Arcidae</taxon>
        <taxon>Tegillarca</taxon>
    </lineage>
</organism>
<name>A0ABQ9ER37_TEGGR</name>
<gene>
    <name evidence="1" type="ORF">KUTeg_016901</name>
</gene>
<sequence length="130" mass="15314">MEKTSSKAIEKKTSSNINSITAEENKCNSHSWHRCGLYNYKKNVSKILECILYGVWKKILKANFEYALKQQFYTYICWFSGNIRFQNVKRTWALSILHHISVADTKINNKCHKLKVIYIINTFQTAFCLH</sequence>
<keyword evidence="2" id="KW-1185">Reference proteome</keyword>
<reference evidence="1 2" key="1">
    <citation type="submission" date="2022-12" db="EMBL/GenBank/DDBJ databases">
        <title>Chromosome-level genome of Tegillarca granosa.</title>
        <authorList>
            <person name="Kim J."/>
        </authorList>
    </citation>
    <scope>NUCLEOTIDE SEQUENCE [LARGE SCALE GENOMIC DNA]</scope>
    <source>
        <strain evidence="1">Teg-2019</strain>
        <tissue evidence="1">Adductor muscle</tissue>
    </source>
</reference>
<dbReference type="EMBL" id="JARBDR010000813">
    <property type="protein sequence ID" value="KAJ8306356.1"/>
    <property type="molecule type" value="Genomic_DNA"/>
</dbReference>